<feature type="chain" id="PRO_5046948816" evidence="1">
    <location>
        <begin position="20"/>
        <end position="540"/>
    </location>
</feature>
<dbReference type="Gene3D" id="3.40.190.10">
    <property type="entry name" value="Periplasmic binding protein-like II"/>
    <property type="match status" value="1"/>
</dbReference>
<feature type="signal peptide" evidence="1">
    <location>
        <begin position="1"/>
        <end position="19"/>
    </location>
</feature>
<evidence type="ECO:0000313" key="4">
    <source>
        <dbReference type="Proteomes" id="UP001592528"/>
    </source>
</evidence>
<accession>A0ABV6UML7</accession>
<dbReference type="PANTHER" id="PTHR30290:SF65">
    <property type="entry name" value="MONOACYL PHOSPHATIDYLINOSITOL TETRAMANNOSIDE-BINDING PROTEIN LPQW-RELATED"/>
    <property type="match status" value="1"/>
</dbReference>
<comment type="caution">
    <text evidence="3">The sequence shown here is derived from an EMBL/GenBank/DDBJ whole genome shotgun (WGS) entry which is preliminary data.</text>
</comment>
<dbReference type="CDD" id="cd08492">
    <property type="entry name" value="PBP2_NikA_DppA_OppA_like_15"/>
    <property type="match status" value="1"/>
</dbReference>
<dbReference type="EMBL" id="JBHEZZ010000007">
    <property type="protein sequence ID" value="MFC1402702.1"/>
    <property type="molecule type" value="Genomic_DNA"/>
</dbReference>
<name>A0ABV6UML7_9ACTN</name>
<reference evidence="3 4" key="1">
    <citation type="submission" date="2024-09" db="EMBL/GenBank/DDBJ databases">
        <authorList>
            <person name="Lee S.D."/>
        </authorList>
    </citation>
    <scope>NUCLEOTIDE SEQUENCE [LARGE SCALE GENOMIC DNA]</scope>
    <source>
        <strain evidence="3 4">N1-5</strain>
    </source>
</reference>
<evidence type="ECO:0000256" key="1">
    <source>
        <dbReference type="SAM" id="SignalP"/>
    </source>
</evidence>
<keyword evidence="4" id="KW-1185">Reference proteome</keyword>
<dbReference type="SUPFAM" id="SSF53850">
    <property type="entry name" value="Periplasmic binding protein-like II"/>
    <property type="match status" value="1"/>
</dbReference>
<dbReference type="InterPro" id="IPR039424">
    <property type="entry name" value="SBP_5"/>
</dbReference>
<dbReference type="Pfam" id="PF00496">
    <property type="entry name" value="SBP_bac_5"/>
    <property type="match status" value="1"/>
</dbReference>
<dbReference type="InterPro" id="IPR030678">
    <property type="entry name" value="Peptide/Ni-bd"/>
</dbReference>
<dbReference type="PANTHER" id="PTHR30290">
    <property type="entry name" value="PERIPLASMIC BINDING COMPONENT OF ABC TRANSPORTER"/>
    <property type="match status" value="1"/>
</dbReference>
<evidence type="ECO:0000259" key="2">
    <source>
        <dbReference type="Pfam" id="PF00496"/>
    </source>
</evidence>
<dbReference type="RefSeq" id="WP_030253224.1">
    <property type="nucleotide sequence ID" value="NZ_JBHEZZ010000007.1"/>
</dbReference>
<organism evidence="3 4">
    <name type="scientific">Streptacidiphilus cavernicola</name>
    <dbReference type="NCBI Taxonomy" id="3342716"/>
    <lineage>
        <taxon>Bacteria</taxon>
        <taxon>Bacillati</taxon>
        <taxon>Actinomycetota</taxon>
        <taxon>Actinomycetes</taxon>
        <taxon>Kitasatosporales</taxon>
        <taxon>Streptomycetaceae</taxon>
        <taxon>Streptacidiphilus</taxon>
    </lineage>
</organism>
<evidence type="ECO:0000313" key="3">
    <source>
        <dbReference type="EMBL" id="MFC1402702.1"/>
    </source>
</evidence>
<feature type="domain" description="Solute-binding protein family 5" evidence="2">
    <location>
        <begin position="87"/>
        <end position="451"/>
    </location>
</feature>
<dbReference type="InterPro" id="IPR000914">
    <property type="entry name" value="SBP_5_dom"/>
</dbReference>
<dbReference type="Gene3D" id="3.10.105.10">
    <property type="entry name" value="Dipeptide-binding Protein, Domain 3"/>
    <property type="match status" value="1"/>
</dbReference>
<dbReference type="Proteomes" id="UP001592528">
    <property type="component" value="Unassembled WGS sequence"/>
</dbReference>
<protein>
    <submittedName>
        <fullName evidence="3">ABC transporter substrate-binding protein</fullName>
    </submittedName>
</protein>
<proteinExistence type="predicted"/>
<sequence>MSAAAVPGLALALAVGLTACSSASGSATGANAGAGSGHPVSGGTLSIDIASAPLCLDPQNNNSNGNTAVSRQLVDSLTDQDPATGAVHPWLASSFKVNADATQFTFTLRSGATFSDGAPVDAAAVKANFDSIVKLGAVDAVGSSYLTGYQSTRVVDSSTAVVTFAQPNAQFLQATSTAALGLLSPASLTGSPEDRCQGHGLAGSGPFVLKSSGGQEIRLGRRAGYAWGSSLWKHTGAAYLSEIDYKVVPEGSVRAGSLVSGQVDGIIGVQPQDEKLLAGGSVTELVRSTPGVDYNLTPNTTRPLLSDVNVRKAISDGINRQQIVSSLLSSHYKPATSILSSTTPYYSDLSADLAYTPDTARSLLDADGWKPGSDGIRTKGGVRLTVKLVYPGVDIPSRNVLQLVQQQLKAVGIDAQLDGLPLNQLAPAQNAGQYDLLWFGLTRSDPDILRTSYSVAAKNRAHLAAGNPLEQLLGKQAATVDRTQRQTLVTEAQKQLVDQAYAIPVYEQVQFAAFGSTVHGAALDGSAQPELFDTWISGSH</sequence>
<gene>
    <name evidence="3" type="ORF">ACEZDJ_15545</name>
</gene>
<keyword evidence="1" id="KW-0732">Signal</keyword>
<dbReference type="PIRSF" id="PIRSF002741">
    <property type="entry name" value="MppA"/>
    <property type="match status" value="1"/>
</dbReference>